<dbReference type="InterPro" id="IPR023696">
    <property type="entry name" value="Ureohydrolase_dom_sf"/>
</dbReference>
<evidence type="ECO:0000256" key="4">
    <source>
        <dbReference type="PROSITE-ProRule" id="PRU00742"/>
    </source>
</evidence>
<dbReference type="KEGG" id="csur:N24_2147"/>
<dbReference type="SMR" id="A0A160PQV5"/>
<dbReference type="PANTHER" id="PTHR43782:SF3">
    <property type="entry name" value="ARGINASE"/>
    <property type="match status" value="1"/>
</dbReference>
<sequence length="258" mass="27675">MHPFSKVDNSRTLRLVWPQWQGAGRDNISVLLPEYSYSFARRGYETGAKILDAILPPHAGPTEVVSVPDVDDEGVMGGIESRSTVFESLGNALKALDKHDAERVLTLGGECSVSVAPFSQLAAKYGDDLAVIWIDSHPDSDTTETNYNGYHAMALSTLIGHGDQEITATLPATVDSSRVAIAGLHAWEEDAYVNVDKWGIRAFSPDDLRDSTQGLVDWLKSTGASKIAIHLDVDTVDSDEAALGLGKVPGGLTTAQVQ</sequence>
<dbReference type="RefSeq" id="WP_231910992.1">
    <property type="nucleotide sequence ID" value="NZ_AP017369.1"/>
</dbReference>
<comment type="similarity">
    <text evidence="4">Belongs to the arginase family.</text>
</comment>
<accession>A0A160PQV5</accession>
<evidence type="ECO:0000256" key="1">
    <source>
        <dbReference type="ARBA" id="ARBA00022723"/>
    </source>
</evidence>
<keyword evidence="1" id="KW-0479">Metal-binding</keyword>
<dbReference type="Proteomes" id="UP000218244">
    <property type="component" value="Chromosome"/>
</dbReference>
<dbReference type="PROSITE" id="PS51409">
    <property type="entry name" value="ARGINASE_2"/>
    <property type="match status" value="1"/>
</dbReference>
<evidence type="ECO:0000256" key="2">
    <source>
        <dbReference type="ARBA" id="ARBA00022801"/>
    </source>
</evidence>
<keyword evidence="2" id="KW-0378">Hydrolase</keyword>
<dbReference type="InterPro" id="IPR006035">
    <property type="entry name" value="Ureohydrolase"/>
</dbReference>
<protein>
    <submittedName>
        <fullName evidence="5">Arginase</fullName>
    </submittedName>
</protein>
<reference evidence="5 6" key="1">
    <citation type="submission" date="2016-02" db="EMBL/GenBank/DDBJ databases">
        <title>Corynebacterium glutamicum N24 whole genome sequencing project.</title>
        <authorList>
            <person name="Matsutani M."/>
            <person name="Nangtapong N."/>
            <person name="Yakushi T."/>
            <person name="Matsushita K."/>
        </authorList>
    </citation>
    <scope>NUCLEOTIDE SEQUENCE [LARGE SCALE GENOMIC DNA]</scope>
    <source>
        <strain evidence="5 6">N24</strain>
    </source>
</reference>
<dbReference type="Pfam" id="PF00491">
    <property type="entry name" value="Arginase"/>
    <property type="match status" value="1"/>
</dbReference>
<dbReference type="Gene3D" id="3.40.800.10">
    <property type="entry name" value="Ureohydrolase domain"/>
    <property type="match status" value="1"/>
</dbReference>
<evidence type="ECO:0000256" key="3">
    <source>
        <dbReference type="ARBA" id="ARBA00023211"/>
    </source>
</evidence>
<dbReference type="GO" id="GO:0030145">
    <property type="term" value="F:manganese ion binding"/>
    <property type="evidence" value="ECO:0007669"/>
    <property type="project" value="TreeGrafter"/>
</dbReference>
<dbReference type="SUPFAM" id="SSF52768">
    <property type="entry name" value="Arginase/deacetylase"/>
    <property type="match status" value="1"/>
</dbReference>
<organism evidence="5 6">
    <name type="scientific">Corynebacterium suranareeae</name>
    <dbReference type="NCBI Taxonomy" id="2506452"/>
    <lineage>
        <taxon>Bacteria</taxon>
        <taxon>Bacillati</taxon>
        <taxon>Actinomycetota</taxon>
        <taxon>Actinomycetes</taxon>
        <taxon>Mycobacteriales</taxon>
        <taxon>Corynebacteriaceae</taxon>
        <taxon>Corynebacterium</taxon>
    </lineage>
</organism>
<name>A0A160PQV5_9CORY</name>
<keyword evidence="6" id="KW-1185">Reference proteome</keyword>
<evidence type="ECO:0000313" key="5">
    <source>
        <dbReference type="EMBL" id="BAU96409.1"/>
    </source>
</evidence>
<dbReference type="GO" id="GO:0004053">
    <property type="term" value="F:arginase activity"/>
    <property type="evidence" value="ECO:0007669"/>
    <property type="project" value="TreeGrafter"/>
</dbReference>
<dbReference type="PANTHER" id="PTHR43782">
    <property type="entry name" value="ARGINASE"/>
    <property type="match status" value="1"/>
</dbReference>
<proteinExistence type="inferred from homology"/>
<dbReference type="AlphaFoldDB" id="A0A160PQV5"/>
<evidence type="ECO:0000313" key="6">
    <source>
        <dbReference type="Proteomes" id="UP000218244"/>
    </source>
</evidence>
<gene>
    <name evidence="5" type="ORF">N24_2147</name>
</gene>
<dbReference type="EMBL" id="AP017369">
    <property type="protein sequence ID" value="BAU96409.1"/>
    <property type="molecule type" value="Genomic_DNA"/>
</dbReference>
<dbReference type="GO" id="GO:0005829">
    <property type="term" value="C:cytosol"/>
    <property type="evidence" value="ECO:0007669"/>
    <property type="project" value="TreeGrafter"/>
</dbReference>
<dbReference type="PRINTS" id="PR00116">
    <property type="entry name" value="ARGINASE"/>
</dbReference>
<keyword evidence="3" id="KW-0464">Manganese</keyword>
<dbReference type="CDD" id="cd09999">
    <property type="entry name" value="Arginase-like_1"/>
    <property type="match status" value="1"/>
</dbReference>